<dbReference type="InterPro" id="IPR050463">
    <property type="entry name" value="Gfo/Idh/MocA_oxidrdct_glycsds"/>
</dbReference>
<dbReference type="InterPro" id="IPR000683">
    <property type="entry name" value="Gfo/Idh/MocA-like_OxRdtase_N"/>
</dbReference>
<dbReference type="Gene3D" id="3.40.50.720">
    <property type="entry name" value="NAD(P)-binding Rossmann-like Domain"/>
    <property type="match status" value="1"/>
</dbReference>
<reference evidence="4 5" key="1">
    <citation type="journal article" date="2019" name="Int. J. Syst. Evol. Microbiol.">
        <title>The Global Catalogue of Microorganisms (GCM) 10K type strain sequencing project: providing services to taxonomists for standard genome sequencing and annotation.</title>
        <authorList>
            <consortium name="The Broad Institute Genomics Platform"/>
            <consortium name="The Broad Institute Genome Sequencing Center for Infectious Disease"/>
            <person name="Wu L."/>
            <person name="Ma J."/>
        </authorList>
    </citation>
    <scope>NUCLEOTIDE SEQUENCE [LARGE SCALE GENOMIC DNA]</scope>
    <source>
        <strain evidence="4 5">CGMCC 1.12562</strain>
    </source>
</reference>
<dbReference type="Proteomes" id="UP001595660">
    <property type="component" value="Unassembled WGS sequence"/>
</dbReference>
<organism evidence="4 5">
    <name type="scientific">Halobacterium litoreum</name>
    <dbReference type="NCBI Taxonomy" id="2039234"/>
    <lineage>
        <taxon>Archaea</taxon>
        <taxon>Methanobacteriati</taxon>
        <taxon>Methanobacteriota</taxon>
        <taxon>Stenosarchaea group</taxon>
        <taxon>Halobacteria</taxon>
        <taxon>Halobacteriales</taxon>
        <taxon>Halobacteriaceae</taxon>
        <taxon>Halobacterium</taxon>
    </lineage>
</organism>
<dbReference type="InterPro" id="IPR036291">
    <property type="entry name" value="NAD(P)-bd_dom_sf"/>
</dbReference>
<dbReference type="Gene3D" id="3.30.360.10">
    <property type="entry name" value="Dihydrodipicolinate Reductase, domain 2"/>
    <property type="match status" value="1"/>
</dbReference>
<dbReference type="PANTHER" id="PTHR43818">
    <property type="entry name" value="BCDNA.GH03377"/>
    <property type="match status" value="1"/>
</dbReference>
<keyword evidence="1" id="KW-0560">Oxidoreductase</keyword>
<accession>A0ABD5NBY7</accession>
<dbReference type="PANTHER" id="PTHR43818:SF11">
    <property type="entry name" value="BCDNA.GH03377"/>
    <property type="match status" value="1"/>
</dbReference>
<sequence length="375" mass="41557">MTLRSAVVGGGTVSGVHLSGLDRNPRTELVAVCDTDEETAREIAEDYDVAAYFDVESLLADTDLDWVHVCTPVQTHLPIAKRIIEAGIPVQIEKPITETYEEFEELAAHAERHGVVVSEKHNHDFDPVVREAMRQKRDGELGDVRGVDVIYTGSSRPDDPNRGPWNFELAGGEFEEGIPHPIYLTLRAGGYPRSEDAVAATTALYGDYDRDFAYDGAQLQYHTDDGVLCTTKVLGGTRPVRQLLIHGEDKSLTADLISQTLVEHDRNYKGSAVGRVLNNVDQAVDRTAGTVKNARAVLRRNRSDDWDTLRLLNAHYYQNDAESRALEAGDPDAMPVPLAESRWTSYLMEEVRNAASRAEPRESHPVEPVVSRDAE</sequence>
<evidence type="ECO:0000259" key="3">
    <source>
        <dbReference type="Pfam" id="PF01408"/>
    </source>
</evidence>
<protein>
    <submittedName>
        <fullName evidence="4">Gfo/Idh/MocA family protein</fullName>
    </submittedName>
</protein>
<comment type="caution">
    <text evidence="4">The sequence shown here is derived from an EMBL/GenBank/DDBJ whole genome shotgun (WGS) entry which is preliminary data.</text>
</comment>
<proteinExistence type="predicted"/>
<dbReference type="Pfam" id="PF01408">
    <property type="entry name" value="GFO_IDH_MocA"/>
    <property type="match status" value="1"/>
</dbReference>
<name>A0ABD5NBY7_9EURY</name>
<gene>
    <name evidence="4" type="ORF">ACFOKC_01735</name>
</gene>
<evidence type="ECO:0000256" key="1">
    <source>
        <dbReference type="ARBA" id="ARBA00023002"/>
    </source>
</evidence>
<feature type="region of interest" description="Disordered" evidence="2">
    <location>
        <begin position="353"/>
        <end position="375"/>
    </location>
</feature>
<feature type="domain" description="Gfo/Idh/MocA-like oxidoreductase N-terminal" evidence="3">
    <location>
        <begin position="4"/>
        <end position="121"/>
    </location>
</feature>
<dbReference type="AlphaFoldDB" id="A0ABD5NBY7"/>
<dbReference type="SUPFAM" id="SSF55347">
    <property type="entry name" value="Glyceraldehyde-3-phosphate dehydrogenase-like, C-terminal domain"/>
    <property type="match status" value="1"/>
</dbReference>
<dbReference type="SUPFAM" id="SSF51735">
    <property type="entry name" value="NAD(P)-binding Rossmann-fold domains"/>
    <property type="match status" value="1"/>
</dbReference>
<keyword evidence="5" id="KW-1185">Reference proteome</keyword>
<evidence type="ECO:0000313" key="4">
    <source>
        <dbReference type="EMBL" id="MFC3476439.1"/>
    </source>
</evidence>
<evidence type="ECO:0000313" key="5">
    <source>
        <dbReference type="Proteomes" id="UP001595660"/>
    </source>
</evidence>
<dbReference type="GO" id="GO:0016491">
    <property type="term" value="F:oxidoreductase activity"/>
    <property type="evidence" value="ECO:0007669"/>
    <property type="project" value="UniProtKB-KW"/>
</dbReference>
<feature type="compositionally biased region" description="Basic and acidic residues" evidence="2">
    <location>
        <begin position="358"/>
        <end position="375"/>
    </location>
</feature>
<dbReference type="GeneID" id="69117653"/>
<evidence type="ECO:0000256" key="2">
    <source>
        <dbReference type="SAM" id="MobiDB-lite"/>
    </source>
</evidence>
<dbReference type="RefSeq" id="WP_232572412.1">
    <property type="nucleotide sequence ID" value="NZ_CP089466.1"/>
</dbReference>
<dbReference type="EMBL" id="JBHRWN010000002">
    <property type="protein sequence ID" value="MFC3476439.1"/>
    <property type="molecule type" value="Genomic_DNA"/>
</dbReference>